<feature type="region of interest" description="Disordered" evidence="4">
    <location>
        <begin position="1219"/>
        <end position="1247"/>
    </location>
</feature>
<feature type="region of interest" description="Disordered" evidence="4">
    <location>
        <begin position="1177"/>
        <end position="1200"/>
    </location>
</feature>
<dbReference type="Gene3D" id="1.20.5.190">
    <property type="match status" value="1"/>
</dbReference>
<feature type="compositionally biased region" description="Basic and acidic residues" evidence="4">
    <location>
        <begin position="423"/>
        <end position="439"/>
    </location>
</feature>
<feature type="compositionally biased region" description="Polar residues" evidence="4">
    <location>
        <begin position="602"/>
        <end position="619"/>
    </location>
</feature>
<dbReference type="SMART" id="SM00365">
    <property type="entry name" value="LRR_SD22"/>
    <property type="match status" value="5"/>
</dbReference>
<feature type="region of interest" description="Disordered" evidence="4">
    <location>
        <begin position="1"/>
        <end position="49"/>
    </location>
</feature>
<dbReference type="PROSITE" id="PS50096">
    <property type="entry name" value="IQ"/>
    <property type="match status" value="3"/>
</dbReference>
<evidence type="ECO:0000256" key="4">
    <source>
        <dbReference type="SAM" id="MobiDB-lite"/>
    </source>
</evidence>
<keyword evidence="3" id="KW-0175">Coiled coil</keyword>
<organism evidence="5 6">
    <name type="scientific">Rattus norvegicus</name>
    <name type="common">Rat</name>
    <dbReference type="NCBI Taxonomy" id="10116"/>
    <lineage>
        <taxon>Eukaryota</taxon>
        <taxon>Metazoa</taxon>
        <taxon>Chordata</taxon>
        <taxon>Craniata</taxon>
        <taxon>Vertebrata</taxon>
        <taxon>Euteleostomi</taxon>
        <taxon>Mammalia</taxon>
        <taxon>Eutheria</taxon>
        <taxon>Euarchontoglires</taxon>
        <taxon>Glires</taxon>
        <taxon>Rodentia</taxon>
        <taxon>Myomorpha</taxon>
        <taxon>Muroidea</taxon>
        <taxon>Muridae</taxon>
        <taxon>Murinae</taxon>
        <taxon>Rattus</taxon>
    </lineage>
</organism>
<dbReference type="InterPro" id="IPR032675">
    <property type="entry name" value="LRR_dom_sf"/>
</dbReference>
<dbReference type="SMART" id="SM00015">
    <property type="entry name" value="IQ"/>
    <property type="match status" value="3"/>
</dbReference>
<protein>
    <submittedName>
        <fullName evidence="5">Leucine-rich repeats and IQ motif containing 1</fullName>
    </submittedName>
</protein>
<dbReference type="GO" id="GO:0010467">
    <property type="term" value="P:gene expression"/>
    <property type="evidence" value="ECO:0000266"/>
    <property type="project" value="RGD"/>
</dbReference>
<reference evidence="5" key="1">
    <citation type="submission" date="2024-01" db="EMBL/GenBank/DDBJ databases">
        <title>GRCr8: a new rat reference genome assembly contstructed from accurate long reads and long range scaffolding.</title>
        <authorList>
            <person name="Doris P.A."/>
            <person name="Kalbfleisch T."/>
            <person name="Li K."/>
            <person name="Howe K."/>
            <person name="Wood J."/>
        </authorList>
    </citation>
    <scope>NUCLEOTIDE SEQUENCE [LARGE SCALE GENOMIC DNA]</scope>
    <source>
        <strain evidence="5">Brown Norway</strain>
    </source>
</reference>
<evidence type="ECO:0000256" key="1">
    <source>
        <dbReference type="ARBA" id="ARBA00022614"/>
    </source>
</evidence>
<dbReference type="OMA" id="KHRYAHE"/>
<dbReference type="Proteomes" id="UP000002494">
    <property type="component" value="Chromosome 7"/>
</dbReference>
<sequence length="1702" mass="194691">MEDSDDSDAKLQEEIEAELDKISISSLENDEVENDSESETQSDDSDTDVLELPESVLHYFSVIKNKSKTAEELILQDLEDTDVFSCSYGAVSDSHMHLRTGSASPESKANSEQLMKILSVIDKEEFMRSLAPSAKRVSVPEPITLDISMDEYVLPDEADLSFGYFEVEERCRKSFEAWQDKQQELEVKDKAILEAQSDREKQSFQEEDEKRQCWIRQFEVEKKKLENLHKQNQDKMNDELHKEEKIWKEKYRQHEERIRNLHLQMEEERTRLRELREKEKARLFKLQHDAAVKIQANYRAWVTYRKYSPIIREQIEKKKRKAQELKEKEAKIRQKEEERRRRIEEEQRIKEERKKKMLEERRRREKEYEEKKSILRQEREEQKSKEKRLREHAHSPLIITCALKKGECHGKQQAIVQMSKSKGSIDKESVGSDSKKQEDTCLVHQLNKRENMHKQIALKESTGIKLKPSQDILAELKLNEKIESLPKLKMNENFSNNQCSGSEQSADQEINSENRDLKSDLENSDLTENVNEQCPGQELNSETQMEGWVEHAPKENVGQETQKLFGFREEMSEEDSNEAPEIIEENHERMTEEIEIKEMTEQDGSSCEENNSSPISIQKNLPPLIPDNPEPVERSVTLAEDEETDLKSERIEEIPEGVLACDASTIKSNASVLTEGKADLQDSFSGKLAPSEEAGSHSACYLLVTDEGEDSPKSEIKETLEEGKQTESEGVGVLACSSSQITVLSSIEEKRLAWVRSFKPWTEIFEQNQLKKIVKKRRLVKCSPNTMPALDPSAILQLGPWKTLQQVTAITFQDLPSCSLSILAECSNLQLLSLQRCGLTSLQGLSHCTNLKYIDAQENHIETISCENLENLSVVLLNKNLLTSIHGFDGCTNIQILELSYNKITRISGLESLKYLQQLIVDHNQLISTKGLCEVPTIVYLDCSHNHLTDVDGIGNCGLLQIVKLQGNYLREPPSLRNHVLLRELHLDDNSISSVEGLSSCWLPLLQILSISQNSLATIVPLFHFVSLEKLDVSNNCLSDLTNVMCWFNACYSLGELCLIGNPVLQEVNWRHSILQALPALRVLNGDMLNSSSNVHIEEYYHQDLRYFLALCQYQLQEFNLLFEKSITQRGDILNMRAADRLSQYYKDLMRLSNECRLAHEQWDVNITKRSAVETKKDHPAFPNSDSTLHNRTFHPQANDCKAHSPAISTILLDTASKPSTSNCEELKGRDQEKLMEQKSKHSSISSLSTMKASIIEMKMADSPMSTHHSDEKCEPSKAAMIIQAQWRSYIARRQIDYSEKPCPTTASEPLCNSFINDQMTSNEEGRKPIMNIQEQREKAALCIQAVWKGFILRKKLVTAIEAIKDEESGEEYEEIDLEDFEFDEDALEKDWPALDSTSFPSQTLPLSKQLPWPKNTRTLRHDETSPPVPAHPAQAWLCNERENLLSSEHTQFSSSRSESGTLSWTPESKSSRKSLLQSEKEEKISEEWGFKDISTAQQMLKRAKKMKSRKLRKKLEPSVRLALFKKNKNKLSVTKSSKKSQLRRDNYFADEEEEAASKATAAKEKLERSKEYTYQWLHTQVGFPEATSSRNVKCNHFLPELDPDVLNGGRVQLVARLVSREDTDLDLFSMTSASTLSVNKEKKSQTHRYSTGSSSGSNKGIIAPMITHTRPSIKERISFRDNPVQLSGGWGSGKRKVKSST</sequence>
<keyword evidence="2" id="KW-0677">Repeat</keyword>
<keyword evidence="6" id="KW-1185">Reference proteome</keyword>
<dbReference type="InterPro" id="IPR000048">
    <property type="entry name" value="IQ_motif_EF-hand-BS"/>
</dbReference>
<feature type="region of interest" description="Disordered" evidence="4">
    <location>
        <begin position="418"/>
        <end position="439"/>
    </location>
</feature>
<feature type="region of interest" description="Disordered" evidence="4">
    <location>
        <begin position="601"/>
        <end position="626"/>
    </location>
</feature>
<feature type="region of interest" description="Disordered" evidence="4">
    <location>
        <begin position="320"/>
        <end position="345"/>
    </location>
</feature>
<gene>
    <name evidence="5 7" type="primary">Lrriq1</name>
</gene>
<dbReference type="CDD" id="cd23767">
    <property type="entry name" value="IQCD"/>
    <property type="match status" value="1"/>
</dbReference>
<feature type="compositionally biased region" description="Acidic residues" evidence="4">
    <location>
        <begin position="28"/>
        <end position="49"/>
    </location>
</feature>
<keyword evidence="1" id="KW-0433">Leucine-rich repeat</keyword>
<feature type="compositionally biased region" description="Basic and acidic residues" evidence="4">
    <location>
        <begin position="1225"/>
        <end position="1240"/>
    </location>
</feature>
<dbReference type="FunCoup" id="A0A8I5ZJI9">
    <property type="interactions" value="145"/>
</dbReference>
<dbReference type="GO" id="GO:0006915">
    <property type="term" value="P:apoptotic process"/>
    <property type="evidence" value="ECO:0000266"/>
    <property type="project" value="RGD"/>
</dbReference>
<feature type="compositionally biased region" description="Basic and acidic residues" evidence="4">
    <location>
        <begin position="322"/>
        <end position="345"/>
    </location>
</feature>
<evidence type="ECO:0000313" key="5">
    <source>
        <dbReference type="Ensembl" id="ENSRNOP00000077587.2"/>
    </source>
</evidence>
<dbReference type="Ensembl" id="ENSRNOT00000111314.2">
    <property type="protein sequence ID" value="ENSRNOP00000077587.2"/>
    <property type="gene ID" value="ENSRNOG00000004564.10"/>
</dbReference>
<evidence type="ECO:0000313" key="7">
    <source>
        <dbReference type="RGD" id="1564903"/>
    </source>
</evidence>
<dbReference type="RGD" id="1564903">
    <property type="gene designation" value="Lrriq1"/>
</dbReference>
<dbReference type="InterPro" id="IPR050836">
    <property type="entry name" value="SDS22/Internalin_LRR"/>
</dbReference>
<accession>A0A8I5ZJI9</accession>
<feature type="region of interest" description="Disordered" evidence="4">
    <location>
        <begin position="1640"/>
        <end position="1663"/>
    </location>
</feature>
<feature type="region of interest" description="Disordered" evidence="4">
    <location>
        <begin position="357"/>
        <end position="391"/>
    </location>
</feature>
<feature type="region of interest" description="Disordered" evidence="4">
    <location>
        <begin position="1449"/>
        <end position="1478"/>
    </location>
</feature>
<dbReference type="Gene3D" id="3.80.10.10">
    <property type="entry name" value="Ribonuclease Inhibitor"/>
    <property type="match status" value="2"/>
</dbReference>
<reference evidence="5" key="3">
    <citation type="submission" date="2025-09" db="UniProtKB">
        <authorList>
            <consortium name="Ensembl"/>
        </authorList>
    </citation>
    <scope>IDENTIFICATION</scope>
    <source>
        <strain evidence="5">Brown Norway</strain>
    </source>
</reference>
<dbReference type="Pfam" id="PF13855">
    <property type="entry name" value="LRR_8"/>
    <property type="match status" value="1"/>
</dbReference>
<dbReference type="PANTHER" id="PTHR46652">
    <property type="entry name" value="LEUCINE-RICH REPEAT AND IQ DOMAIN-CONTAINING PROTEIN 1-RELATED"/>
    <property type="match status" value="1"/>
</dbReference>
<feature type="coiled-coil region" evidence="3">
    <location>
        <begin position="215"/>
        <end position="282"/>
    </location>
</feature>
<evidence type="ECO:0000256" key="2">
    <source>
        <dbReference type="ARBA" id="ARBA00022737"/>
    </source>
</evidence>
<feature type="compositionally biased region" description="Polar residues" evidence="4">
    <location>
        <begin position="1184"/>
        <end position="1196"/>
    </location>
</feature>
<feature type="compositionally biased region" description="Basic and acidic residues" evidence="4">
    <location>
        <begin position="7"/>
        <end position="21"/>
    </location>
</feature>
<dbReference type="SUPFAM" id="SSF52058">
    <property type="entry name" value="L domain-like"/>
    <property type="match status" value="1"/>
</dbReference>
<dbReference type="GO" id="GO:0007338">
    <property type="term" value="P:single fertilization"/>
    <property type="evidence" value="ECO:0000266"/>
    <property type="project" value="RGD"/>
</dbReference>
<dbReference type="GeneTree" id="ENSGT00940000163898"/>
<evidence type="ECO:0000313" key="6">
    <source>
        <dbReference type="Proteomes" id="UP000002494"/>
    </source>
</evidence>
<dbReference type="GO" id="GO:0015630">
    <property type="term" value="C:microtubule cytoskeleton"/>
    <property type="evidence" value="ECO:0000318"/>
    <property type="project" value="GO_Central"/>
</dbReference>
<dbReference type="PANTHER" id="PTHR46652:SF7">
    <property type="entry name" value="LEUCINE-RICH REPEAT AND IQ DOMAIN-CONTAINING PROTEIN 1"/>
    <property type="match status" value="1"/>
</dbReference>
<dbReference type="InterPro" id="IPR001611">
    <property type="entry name" value="Leu-rich_rpt"/>
</dbReference>
<reference evidence="5" key="2">
    <citation type="submission" date="2025-08" db="UniProtKB">
        <authorList>
            <consortium name="Ensembl"/>
        </authorList>
    </citation>
    <scope>IDENTIFICATION</scope>
    <source>
        <strain evidence="5">Brown Norway</strain>
    </source>
</reference>
<name>A0A8I5ZJI9_RAT</name>
<proteinExistence type="predicted"/>
<evidence type="ECO:0000256" key="3">
    <source>
        <dbReference type="SAM" id="Coils"/>
    </source>
</evidence>
<feature type="compositionally biased region" description="Polar residues" evidence="4">
    <location>
        <begin position="1648"/>
        <end position="1659"/>
    </location>
</feature>
<dbReference type="AGR" id="RGD:1564903"/>
<dbReference type="Pfam" id="PF00612">
    <property type="entry name" value="IQ"/>
    <property type="match status" value="3"/>
</dbReference>
<dbReference type="AlphaFoldDB" id="A0A8I5ZJI9"/>
<dbReference type="PROSITE" id="PS51450">
    <property type="entry name" value="LRR"/>
    <property type="match status" value="3"/>
</dbReference>
<dbReference type="GO" id="GO:0035234">
    <property type="term" value="P:ectopic germ cell programmed cell death"/>
    <property type="evidence" value="ECO:0000266"/>
    <property type="project" value="RGD"/>
</dbReference>